<dbReference type="SMART" id="SM00347">
    <property type="entry name" value="HTH_MARR"/>
    <property type="match status" value="1"/>
</dbReference>
<evidence type="ECO:0000313" key="3">
    <source>
        <dbReference type="Proteomes" id="UP001215097"/>
    </source>
</evidence>
<dbReference type="Proteomes" id="UP001215097">
    <property type="component" value="Chromosome"/>
</dbReference>
<dbReference type="PANTHER" id="PTHR33164:SF104">
    <property type="entry name" value="TRANSCRIPTIONAL REGULATORY PROTEIN"/>
    <property type="match status" value="1"/>
</dbReference>
<evidence type="ECO:0000259" key="1">
    <source>
        <dbReference type="PROSITE" id="PS50995"/>
    </source>
</evidence>
<dbReference type="EMBL" id="CP078075">
    <property type="protein sequence ID" value="WDM44449.1"/>
    <property type="molecule type" value="Genomic_DNA"/>
</dbReference>
<proteinExistence type="predicted"/>
<sequence length="171" mass="19103">MNEPDRVARMIEQWNRERPDIDPSAMAVIGRMRRLSDTFTGVLTDNYRSYGVGEGEFDVMCALRRAGRPFTLPQGEIAEHTMVTAGATSKRVDRLVGAGLVSREQQAGDARGRMVSLTPQGLELIDEMYPRHLEKERHLLAPLTAVEQSTLERLLRKLSFGTEAQVGIPPI</sequence>
<dbReference type="PROSITE" id="PS50995">
    <property type="entry name" value="HTH_MARR_2"/>
    <property type="match status" value="1"/>
</dbReference>
<dbReference type="Pfam" id="PF12802">
    <property type="entry name" value="MarR_2"/>
    <property type="match status" value="1"/>
</dbReference>
<organism evidence="2 3">
    <name type="scientific">Microbacterium luteolum</name>
    <name type="common">Aureobacterium luteolum</name>
    <dbReference type="NCBI Taxonomy" id="69367"/>
    <lineage>
        <taxon>Bacteria</taxon>
        <taxon>Bacillati</taxon>
        <taxon>Actinomycetota</taxon>
        <taxon>Actinomycetes</taxon>
        <taxon>Micrococcales</taxon>
        <taxon>Microbacteriaceae</taxon>
        <taxon>Microbacterium</taxon>
    </lineage>
</organism>
<dbReference type="PRINTS" id="PR00598">
    <property type="entry name" value="HTHMARR"/>
</dbReference>
<gene>
    <name evidence="2" type="ORF">KV395_14865</name>
</gene>
<protein>
    <submittedName>
        <fullName evidence="2">MarR family transcriptional regulator</fullName>
    </submittedName>
</protein>
<accession>A0ABY7XTT8</accession>
<evidence type="ECO:0000313" key="2">
    <source>
        <dbReference type="EMBL" id="WDM44449.1"/>
    </source>
</evidence>
<dbReference type="InterPro" id="IPR000835">
    <property type="entry name" value="HTH_MarR-typ"/>
</dbReference>
<dbReference type="InterPro" id="IPR039422">
    <property type="entry name" value="MarR/SlyA-like"/>
</dbReference>
<name>A0ABY7XTT8_MICLT</name>
<dbReference type="InterPro" id="IPR011991">
    <property type="entry name" value="ArsR-like_HTH"/>
</dbReference>
<dbReference type="InterPro" id="IPR036388">
    <property type="entry name" value="WH-like_DNA-bd_sf"/>
</dbReference>
<dbReference type="Gene3D" id="1.10.10.10">
    <property type="entry name" value="Winged helix-like DNA-binding domain superfamily/Winged helix DNA-binding domain"/>
    <property type="match status" value="1"/>
</dbReference>
<dbReference type="CDD" id="cd00090">
    <property type="entry name" value="HTH_ARSR"/>
    <property type="match status" value="1"/>
</dbReference>
<feature type="domain" description="HTH marR-type" evidence="1">
    <location>
        <begin position="25"/>
        <end position="160"/>
    </location>
</feature>
<dbReference type="SUPFAM" id="SSF46785">
    <property type="entry name" value="Winged helix' DNA-binding domain"/>
    <property type="match status" value="1"/>
</dbReference>
<dbReference type="PANTHER" id="PTHR33164">
    <property type="entry name" value="TRANSCRIPTIONAL REGULATOR, MARR FAMILY"/>
    <property type="match status" value="1"/>
</dbReference>
<keyword evidence="3" id="KW-1185">Reference proteome</keyword>
<dbReference type="RefSeq" id="WP_282214590.1">
    <property type="nucleotide sequence ID" value="NZ_BAAAUN010000001.1"/>
</dbReference>
<reference evidence="2 3" key="1">
    <citation type="submission" date="2021-06" db="EMBL/GenBank/DDBJ databases">
        <title>Genome-based taxonomic framework of Microbacterium strains isolated from marine environment, the description of four new species and reclassification of four preexisting species.</title>
        <authorList>
            <person name="Lee S.D."/>
            <person name="Kim S.-M."/>
            <person name="Byeon Y.-S."/>
            <person name="Yang H.L."/>
            <person name="Kim I.S."/>
        </authorList>
    </citation>
    <scope>NUCLEOTIDE SEQUENCE [LARGE SCALE GENOMIC DNA]</scope>
    <source>
        <strain evidence="2 3">KACC 14465</strain>
    </source>
</reference>
<dbReference type="InterPro" id="IPR036390">
    <property type="entry name" value="WH_DNA-bd_sf"/>
</dbReference>